<evidence type="ECO:0000256" key="1">
    <source>
        <dbReference type="SAM" id="Phobius"/>
    </source>
</evidence>
<feature type="transmembrane region" description="Helical" evidence="1">
    <location>
        <begin position="36"/>
        <end position="57"/>
    </location>
</feature>
<dbReference type="AlphaFoldDB" id="A0A812D6N6"/>
<feature type="transmembrane region" description="Helical" evidence="1">
    <location>
        <begin position="64"/>
        <end position="85"/>
    </location>
</feature>
<dbReference type="Proteomes" id="UP000597762">
    <property type="component" value="Unassembled WGS sequence"/>
</dbReference>
<keyword evidence="1" id="KW-0812">Transmembrane</keyword>
<dbReference type="EMBL" id="CAHIKZ030002966">
    <property type="protein sequence ID" value="CAE1294495.1"/>
    <property type="molecule type" value="Genomic_DNA"/>
</dbReference>
<keyword evidence="1" id="KW-1133">Transmembrane helix</keyword>
<proteinExistence type="predicted"/>
<sequence>MFVNVLKITRLSFFLSFFLSISLSFSHSLFLPLSFFPSLFLSLSLFCFCSLFGFYFANQIYFYSIHYLSACFFTFLFINILSLSLSLPPLSSPSLIHPPLSPSHSLSNFLTLSILLDIPVVLFFTLPTRQCSLLSTYFPFPVLIHTDTLSLSLPCDSILNTHTQGLTCSEEAGTMVSLPSRAPGNASLPPGWLRPGSESAQNGCAIWSHDP</sequence>
<gene>
    <name evidence="2" type="ORF">SPHA_50430</name>
</gene>
<protein>
    <submittedName>
        <fullName evidence="2">Uncharacterized protein</fullName>
    </submittedName>
</protein>
<evidence type="ECO:0000313" key="2">
    <source>
        <dbReference type="EMBL" id="CAE1294495.1"/>
    </source>
</evidence>
<reference evidence="2" key="1">
    <citation type="submission" date="2021-01" db="EMBL/GenBank/DDBJ databases">
        <authorList>
            <person name="Li R."/>
            <person name="Bekaert M."/>
        </authorList>
    </citation>
    <scope>NUCLEOTIDE SEQUENCE</scope>
    <source>
        <strain evidence="2">Farmed</strain>
    </source>
</reference>
<organism evidence="2 3">
    <name type="scientific">Acanthosepion pharaonis</name>
    <name type="common">Pharaoh cuttlefish</name>
    <name type="synonym">Sepia pharaonis</name>
    <dbReference type="NCBI Taxonomy" id="158019"/>
    <lineage>
        <taxon>Eukaryota</taxon>
        <taxon>Metazoa</taxon>
        <taxon>Spiralia</taxon>
        <taxon>Lophotrochozoa</taxon>
        <taxon>Mollusca</taxon>
        <taxon>Cephalopoda</taxon>
        <taxon>Coleoidea</taxon>
        <taxon>Decapodiformes</taxon>
        <taxon>Sepiida</taxon>
        <taxon>Sepiina</taxon>
        <taxon>Sepiidae</taxon>
        <taxon>Acanthosepion</taxon>
    </lineage>
</organism>
<keyword evidence="3" id="KW-1185">Reference proteome</keyword>
<evidence type="ECO:0000313" key="3">
    <source>
        <dbReference type="Proteomes" id="UP000597762"/>
    </source>
</evidence>
<accession>A0A812D6N6</accession>
<name>A0A812D6N6_ACAPH</name>
<comment type="caution">
    <text evidence="2">The sequence shown here is derived from an EMBL/GenBank/DDBJ whole genome shotgun (WGS) entry which is preliminary data.</text>
</comment>
<feature type="transmembrane region" description="Helical" evidence="1">
    <location>
        <begin position="105"/>
        <end position="126"/>
    </location>
</feature>
<keyword evidence="1" id="KW-0472">Membrane</keyword>